<name>A0AAV6HCY0_9TELE</name>
<proteinExistence type="predicted"/>
<gene>
    <name evidence="2" type="ORF">AALO_G00033470</name>
</gene>
<organism evidence="2 3">
    <name type="scientific">Alosa alosa</name>
    <name type="common">allis shad</name>
    <dbReference type="NCBI Taxonomy" id="278164"/>
    <lineage>
        <taxon>Eukaryota</taxon>
        <taxon>Metazoa</taxon>
        <taxon>Chordata</taxon>
        <taxon>Craniata</taxon>
        <taxon>Vertebrata</taxon>
        <taxon>Euteleostomi</taxon>
        <taxon>Actinopterygii</taxon>
        <taxon>Neopterygii</taxon>
        <taxon>Teleostei</taxon>
        <taxon>Clupei</taxon>
        <taxon>Clupeiformes</taxon>
        <taxon>Clupeoidei</taxon>
        <taxon>Clupeidae</taxon>
        <taxon>Alosa</taxon>
    </lineage>
</organism>
<keyword evidence="3" id="KW-1185">Reference proteome</keyword>
<sequence>MEPVLFVSVCSPCRRSGRPLSSVQRRLKRQRREQLREQCLRPLETEPLDFAGPALPPHLEPPRFYSAHVLPVGYATPRPVTLPSDYATPRPLNLPSDYSPPRPLNLPITHRGHHITGPQVPVDSDPCGQPPCYEEAVLMEDPPPPYNEVLAEPPREPPPILRAPRDSSSSSGGSMVGGTLKAPPHAPRVPQEPDISKANPESVGLVLPLSLRGQHGCSTLIRLPAAPRRWDSLGRLPAGLGLERRSFPLEPRVSFIATMPRDGRTLGLGHGSGGGGPGLGLQLLRELEEDCGLPTAHPLLGRSTAV</sequence>
<feature type="region of interest" description="Disordered" evidence="1">
    <location>
        <begin position="150"/>
        <end position="198"/>
    </location>
</feature>
<protein>
    <submittedName>
        <fullName evidence="2">Uncharacterized protein</fullName>
    </submittedName>
</protein>
<evidence type="ECO:0000313" key="2">
    <source>
        <dbReference type="EMBL" id="KAG5285043.1"/>
    </source>
</evidence>
<dbReference type="Proteomes" id="UP000823561">
    <property type="component" value="Chromosome 2"/>
</dbReference>
<reference evidence="2" key="1">
    <citation type="submission" date="2020-10" db="EMBL/GenBank/DDBJ databases">
        <title>Chromosome-scale genome assembly of the Allis shad, Alosa alosa.</title>
        <authorList>
            <person name="Margot Z."/>
            <person name="Christophe K."/>
            <person name="Cabau C."/>
            <person name="Louis A."/>
            <person name="Berthelot C."/>
            <person name="Parey E."/>
            <person name="Roest Crollius H."/>
            <person name="Montfort J."/>
            <person name="Robinson-Rechavi M."/>
            <person name="Bucao C."/>
            <person name="Bouchez O."/>
            <person name="Gislard M."/>
            <person name="Lluch J."/>
            <person name="Milhes M."/>
            <person name="Lampietro C."/>
            <person name="Lopez Roques C."/>
            <person name="Donnadieu C."/>
            <person name="Braasch I."/>
            <person name="Desvignes T."/>
            <person name="Postlethwait J."/>
            <person name="Bobe J."/>
            <person name="Guiguen Y."/>
        </authorList>
    </citation>
    <scope>NUCLEOTIDE SEQUENCE</scope>
    <source>
        <strain evidence="2">M-15738</strain>
        <tissue evidence="2">Blood</tissue>
    </source>
</reference>
<comment type="caution">
    <text evidence="2">The sequence shown here is derived from an EMBL/GenBank/DDBJ whole genome shotgun (WGS) entry which is preliminary data.</text>
</comment>
<accession>A0AAV6HCY0</accession>
<evidence type="ECO:0000256" key="1">
    <source>
        <dbReference type="SAM" id="MobiDB-lite"/>
    </source>
</evidence>
<evidence type="ECO:0000313" key="3">
    <source>
        <dbReference type="Proteomes" id="UP000823561"/>
    </source>
</evidence>
<dbReference type="EMBL" id="JADWDJ010000002">
    <property type="protein sequence ID" value="KAG5285043.1"/>
    <property type="molecule type" value="Genomic_DNA"/>
</dbReference>
<dbReference type="AlphaFoldDB" id="A0AAV6HCY0"/>